<organism evidence="2 3">
    <name type="scientific">Prochlorococcus marinus str. GP2</name>
    <dbReference type="NCBI Taxonomy" id="59925"/>
    <lineage>
        <taxon>Bacteria</taxon>
        <taxon>Bacillati</taxon>
        <taxon>Cyanobacteriota</taxon>
        <taxon>Cyanophyceae</taxon>
        <taxon>Synechococcales</taxon>
        <taxon>Prochlorococcaceae</taxon>
        <taxon>Prochlorococcus</taxon>
    </lineage>
</organism>
<keyword evidence="1" id="KW-1133">Transmembrane helix</keyword>
<feature type="transmembrane region" description="Helical" evidence="1">
    <location>
        <begin position="21"/>
        <end position="43"/>
    </location>
</feature>
<comment type="caution">
    <text evidence="2">The sequence shown here is derived from an EMBL/GenBank/DDBJ whole genome shotgun (WGS) entry which is preliminary data.</text>
</comment>
<dbReference type="eggNOG" id="ENOG503485P">
    <property type="taxonomic scope" value="Bacteria"/>
</dbReference>
<evidence type="ECO:0000313" key="3">
    <source>
        <dbReference type="Proteomes" id="UP000030598"/>
    </source>
</evidence>
<evidence type="ECO:0000256" key="1">
    <source>
        <dbReference type="SAM" id="Phobius"/>
    </source>
</evidence>
<proteinExistence type="predicted"/>
<dbReference type="EMBL" id="JNAH01000004">
    <property type="protein sequence ID" value="KGF87700.1"/>
    <property type="molecule type" value="Genomic_DNA"/>
</dbReference>
<keyword evidence="1" id="KW-0812">Transmembrane</keyword>
<dbReference type="AlphaFoldDB" id="A0A0A1ZE61"/>
<dbReference type="RefSeq" id="WP_032524255.1">
    <property type="nucleotide sequence ID" value="NZ_CP138934.1"/>
</dbReference>
<name>A0A0A1ZE61_PROMR</name>
<dbReference type="Proteomes" id="UP000030598">
    <property type="component" value="Unassembled WGS sequence"/>
</dbReference>
<protein>
    <submittedName>
        <fullName evidence="2">Uncharacterized protein</fullName>
    </submittedName>
</protein>
<keyword evidence="1" id="KW-0472">Membrane</keyword>
<accession>A0A0A1ZE61</accession>
<evidence type="ECO:0000313" key="2">
    <source>
        <dbReference type="EMBL" id="KGF87700.1"/>
    </source>
</evidence>
<gene>
    <name evidence="2" type="ORF">EU91_0732</name>
</gene>
<reference evidence="3" key="1">
    <citation type="journal article" date="2014" name="Sci. Data">
        <title>Genomes of diverse isolates of the marine cyanobacterium Prochlorococcus.</title>
        <authorList>
            <person name="Biller S."/>
            <person name="Berube P."/>
            <person name="Thompson J."/>
            <person name="Kelly L."/>
            <person name="Roggensack S."/>
            <person name="Awad L."/>
            <person name="Roache-Johnson K."/>
            <person name="Ding H."/>
            <person name="Giovannoni S.J."/>
            <person name="Moore L.R."/>
            <person name="Chisholm S.W."/>
        </authorList>
    </citation>
    <scope>NUCLEOTIDE SEQUENCE [LARGE SCALE GENOMIC DNA]</scope>
    <source>
        <strain evidence="3">GP2</strain>
    </source>
</reference>
<dbReference type="OrthoDB" id="541115at2"/>
<sequence length="78" mass="8439">MTEEKKDSKKCSGKKNIMFAYGFIQLGSSFVSAIALVAIAFGFCSVKKESKLFNKCVVEIIEDGGTNSEAVRYCNGGN</sequence>